<dbReference type="GO" id="GO:0042732">
    <property type="term" value="P:D-xylose metabolic process"/>
    <property type="evidence" value="ECO:0007669"/>
    <property type="project" value="UniProtKB-KW"/>
</dbReference>
<dbReference type="InterPro" id="IPR043129">
    <property type="entry name" value="ATPase_NBD"/>
</dbReference>
<dbReference type="Gene3D" id="3.30.420.40">
    <property type="match status" value="2"/>
</dbReference>
<dbReference type="Proteomes" id="UP000501452">
    <property type="component" value="Chromosome"/>
</dbReference>
<dbReference type="InterPro" id="IPR050406">
    <property type="entry name" value="FGGY_Carb_Kinase"/>
</dbReference>
<evidence type="ECO:0000256" key="2">
    <source>
        <dbReference type="ARBA" id="ARBA00022629"/>
    </source>
</evidence>
<dbReference type="CDD" id="cd07773">
    <property type="entry name" value="ASKHA_NBD_FGGY_FK"/>
    <property type="match status" value="1"/>
</dbReference>
<dbReference type="InterPro" id="IPR018484">
    <property type="entry name" value="FGGY_N"/>
</dbReference>
<keyword evidence="2" id="KW-0119">Carbohydrate metabolism</keyword>
<keyword evidence="2" id="KW-0859">Xylose metabolism</keyword>
<evidence type="ECO:0000256" key="1">
    <source>
        <dbReference type="ARBA" id="ARBA00009156"/>
    </source>
</evidence>
<evidence type="ECO:0000256" key="4">
    <source>
        <dbReference type="ARBA" id="ARBA00022777"/>
    </source>
</evidence>
<proteinExistence type="inferred from homology"/>
<dbReference type="Pfam" id="PF02782">
    <property type="entry name" value="FGGY_C"/>
    <property type="match status" value="1"/>
</dbReference>
<evidence type="ECO:0000259" key="5">
    <source>
        <dbReference type="Pfam" id="PF00370"/>
    </source>
</evidence>
<dbReference type="RefSeq" id="WP_166175068.1">
    <property type="nucleotide sequence ID" value="NZ_CP045119.1"/>
</dbReference>
<keyword evidence="4 7" id="KW-0418">Kinase</keyword>
<dbReference type="PANTHER" id="PTHR43095:SF5">
    <property type="entry name" value="XYLULOSE KINASE"/>
    <property type="match status" value="1"/>
</dbReference>
<dbReference type="InterPro" id="IPR018485">
    <property type="entry name" value="FGGY_C"/>
</dbReference>
<dbReference type="GO" id="GO:0016301">
    <property type="term" value="F:kinase activity"/>
    <property type="evidence" value="ECO:0007669"/>
    <property type="project" value="UniProtKB-KW"/>
</dbReference>
<dbReference type="EMBL" id="CP045119">
    <property type="protein sequence ID" value="QIN82589.1"/>
    <property type="molecule type" value="Genomic_DNA"/>
</dbReference>
<reference evidence="7 8" key="1">
    <citation type="submission" date="2019-10" db="EMBL/GenBank/DDBJ databases">
        <title>Rubrobacter sp nov SCSIO 52090 isolated from a deep-sea sediment in the South China Sea.</title>
        <authorList>
            <person name="Chen R.W."/>
        </authorList>
    </citation>
    <scope>NUCLEOTIDE SEQUENCE [LARGE SCALE GENOMIC DNA]</scope>
    <source>
        <strain evidence="7 8">SCSIO 52909</strain>
    </source>
</reference>
<evidence type="ECO:0000256" key="3">
    <source>
        <dbReference type="ARBA" id="ARBA00022679"/>
    </source>
</evidence>
<dbReference type="InterPro" id="IPR000577">
    <property type="entry name" value="Carb_kinase_FGGY"/>
</dbReference>
<sequence length="508" mass="54431">MTSEPLLVGADIGTTNIKVAAFSPDGRIVAEASSPTPTYYPRPGWAHHDPEELWRCFVAALREVTGQLEDANRIASVAVASFSEAAVPLDGQGRPTSDVIAWFDKRTQPQAGWLDRTVGKDRLFGLTGLSLQPIFGLCKLLWLKENEPDAFGRTATWLNVTDYMAFRLSGVAATDYSLASRTLALDLSRLRWADELLREVNVPAGLFAPLRPSGSALGPVRPEVAAETGLPKGATVAVGGHDHVCGALAVGVVEPGTMLDSIGTAEALFLPVERPLTDPEIGRQGYTQGAHVTGGYYVLGGQYTSGASIEWFRDALGSKHDYEALIDEAENVPAGSLGVLFLPHLRLANPPYDDPRSRGAFVGLSTDAKRGTLFRAVLEGLAFESRSSLDPLLDHSNAARPKNIYAIGGVTQNRLLMSIKATVLGQTITVFEAREATSLGAAILGGVGAGVYADIPSALGELHHAKTVVDPVQDQVPLYDALFRQAYRQAYPALRGLHHAIHRLQETE</sequence>
<evidence type="ECO:0000259" key="6">
    <source>
        <dbReference type="Pfam" id="PF02782"/>
    </source>
</evidence>
<gene>
    <name evidence="7" type="ORF">GBA63_08000</name>
</gene>
<dbReference type="AlphaFoldDB" id="A0A6G8Q816"/>
<evidence type="ECO:0000313" key="8">
    <source>
        <dbReference type="Proteomes" id="UP000501452"/>
    </source>
</evidence>
<dbReference type="PIRSF" id="PIRSF000538">
    <property type="entry name" value="GlpK"/>
    <property type="match status" value="1"/>
</dbReference>
<dbReference type="SUPFAM" id="SSF53067">
    <property type="entry name" value="Actin-like ATPase domain"/>
    <property type="match status" value="2"/>
</dbReference>
<feature type="domain" description="Carbohydrate kinase FGGY N-terminal" evidence="5">
    <location>
        <begin position="7"/>
        <end position="248"/>
    </location>
</feature>
<dbReference type="KEGG" id="rub:GBA63_08000"/>
<evidence type="ECO:0000313" key="7">
    <source>
        <dbReference type="EMBL" id="QIN82589.1"/>
    </source>
</evidence>
<accession>A0A6G8Q816</accession>
<dbReference type="PANTHER" id="PTHR43095">
    <property type="entry name" value="SUGAR KINASE"/>
    <property type="match status" value="1"/>
</dbReference>
<protein>
    <submittedName>
        <fullName evidence="7">Carbohydrate kinase</fullName>
    </submittedName>
</protein>
<comment type="similarity">
    <text evidence="1">Belongs to the FGGY kinase family.</text>
</comment>
<feature type="domain" description="Carbohydrate kinase FGGY C-terminal" evidence="6">
    <location>
        <begin position="261"/>
        <end position="448"/>
    </location>
</feature>
<dbReference type="Pfam" id="PF00370">
    <property type="entry name" value="FGGY_N"/>
    <property type="match status" value="1"/>
</dbReference>
<keyword evidence="3" id="KW-0808">Transferase</keyword>
<keyword evidence="8" id="KW-1185">Reference proteome</keyword>
<organism evidence="7 8">
    <name type="scientific">Rubrobacter tropicus</name>
    <dbReference type="NCBI Taxonomy" id="2653851"/>
    <lineage>
        <taxon>Bacteria</taxon>
        <taxon>Bacillati</taxon>
        <taxon>Actinomycetota</taxon>
        <taxon>Rubrobacteria</taxon>
        <taxon>Rubrobacterales</taxon>
        <taxon>Rubrobacteraceae</taxon>
        <taxon>Rubrobacter</taxon>
    </lineage>
</organism>
<name>A0A6G8Q816_9ACTN</name>